<dbReference type="AlphaFoldDB" id="A0A0A8ZS66"/>
<sequence length="53" mass="6315">MEGLFSRSEPIIYLNCDILFVLMLSDNPDTLHYRFQIKPQLHTIPKDWPNPTR</sequence>
<accession>A0A0A8ZS66</accession>
<proteinExistence type="predicted"/>
<reference evidence="1" key="2">
    <citation type="journal article" date="2015" name="Data Brief">
        <title>Shoot transcriptome of the giant reed, Arundo donax.</title>
        <authorList>
            <person name="Barrero R.A."/>
            <person name="Guerrero F.D."/>
            <person name="Moolhuijzen P."/>
            <person name="Goolsby J.A."/>
            <person name="Tidwell J."/>
            <person name="Bellgard S.E."/>
            <person name="Bellgard M.I."/>
        </authorList>
    </citation>
    <scope>NUCLEOTIDE SEQUENCE</scope>
    <source>
        <tissue evidence="1">Shoot tissue taken approximately 20 cm above the soil surface</tissue>
    </source>
</reference>
<name>A0A0A8ZS66_ARUDO</name>
<protein>
    <submittedName>
        <fullName evidence="1">Uncharacterized protein</fullName>
    </submittedName>
</protein>
<reference evidence="1" key="1">
    <citation type="submission" date="2014-09" db="EMBL/GenBank/DDBJ databases">
        <authorList>
            <person name="Magalhaes I.L.F."/>
            <person name="Oliveira U."/>
            <person name="Santos F.R."/>
            <person name="Vidigal T.H.D.A."/>
            <person name="Brescovit A.D."/>
            <person name="Santos A.J."/>
        </authorList>
    </citation>
    <scope>NUCLEOTIDE SEQUENCE</scope>
    <source>
        <tissue evidence="1">Shoot tissue taken approximately 20 cm above the soil surface</tissue>
    </source>
</reference>
<organism evidence="1">
    <name type="scientific">Arundo donax</name>
    <name type="common">Giant reed</name>
    <name type="synonym">Donax arundinaceus</name>
    <dbReference type="NCBI Taxonomy" id="35708"/>
    <lineage>
        <taxon>Eukaryota</taxon>
        <taxon>Viridiplantae</taxon>
        <taxon>Streptophyta</taxon>
        <taxon>Embryophyta</taxon>
        <taxon>Tracheophyta</taxon>
        <taxon>Spermatophyta</taxon>
        <taxon>Magnoliopsida</taxon>
        <taxon>Liliopsida</taxon>
        <taxon>Poales</taxon>
        <taxon>Poaceae</taxon>
        <taxon>PACMAD clade</taxon>
        <taxon>Arundinoideae</taxon>
        <taxon>Arundineae</taxon>
        <taxon>Arundo</taxon>
    </lineage>
</organism>
<evidence type="ECO:0000313" key="1">
    <source>
        <dbReference type="EMBL" id="JAD41616.1"/>
    </source>
</evidence>
<dbReference type="EMBL" id="GBRH01256279">
    <property type="protein sequence ID" value="JAD41616.1"/>
    <property type="molecule type" value="Transcribed_RNA"/>
</dbReference>